<comment type="similarity">
    <text evidence="1">Belongs to the peptidase C14A family.</text>
</comment>
<protein>
    <submittedName>
        <fullName evidence="5">Caspase domain protein</fullName>
    </submittedName>
</protein>
<accession>A0A1H6F9Z7</accession>
<reference evidence="5 6" key="1">
    <citation type="submission" date="2016-10" db="EMBL/GenBank/DDBJ databases">
        <authorList>
            <person name="de Groot N.N."/>
        </authorList>
    </citation>
    <scope>NUCLEOTIDE SEQUENCE [LARGE SCALE GENOMIC DNA]</scope>
    <source>
        <strain evidence="5">MBHS1</strain>
    </source>
</reference>
<dbReference type="SUPFAM" id="SSF52129">
    <property type="entry name" value="Caspase-like"/>
    <property type="match status" value="1"/>
</dbReference>
<dbReference type="AlphaFoldDB" id="A0A1H6F9Z7"/>
<dbReference type="InterPro" id="IPR011600">
    <property type="entry name" value="Pept_C14_caspase"/>
</dbReference>
<dbReference type="PROSITE" id="PS50208">
    <property type="entry name" value="CASPASE_P20"/>
    <property type="match status" value="1"/>
</dbReference>
<dbReference type="InterPro" id="IPR015917">
    <property type="entry name" value="Pept_C14A"/>
</dbReference>
<organism evidence="5 6">
    <name type="scientific">Candidatus Venteria ishoeyi</name>
    <dbReference type="NCBI Taxonomy" id="1899563"/>
    <lineage>
        <taxon>Bacteria</taxon>
        <taxon>Pseudomonadati</taxon>
        <taxon>Pseudomonadota</taxon>
        <taxon>Gammaproteobacteria</taxon>
        <taxon>Thiotrichales</taxon>
        <taxon>Thiotrichaceae</taxon>
        <taxon>Venteria</taxon>
    </lineage>
</organism>
<dbReference type="Gene3D" id="3.40.50.1460">
    <property type="match status" value="1"/>
</dbReference>
<feature type="coiled-coil region" evidence="2">
    <location>
        <begin position="256"/>
        <end position="286"/>
    </location>
</feature>
<keyword evidence="2" id="KW-0175">Coiled coil</keyword>
<dbReference type="PANTHER" id="PTHR22576">
    <property type="entry name" value="MUCOSA ASSOCIATED LYMPHOID TISSUE LYMPHOMA TRANSLOCATION PROTEIN 1/PARACASPASE"/>
    <property type="match status" value="1"/>
</dbReference>
<name>A0A1H6F9Z7_9GAMM</name>
<evidence type="ECO:0000256" key="3">
    <source>
        <dbReference type="SAM" id="SignalP"/>
    </source>
</evidence>
<feature type="signal peptide" evidence="3">
    <location>
        <begin position="1"/>
        <end position="22"/>
    </location>
</feature>
<dbReference type="OrthoDB" id="5624771at2"/>
<sequence>MNIQHIFGFCCWLLCGILSAQADMPSTSPEVLGKVALVIGNADYPYAALNNARNDAEDIAAKLQMLGFDVILKTDSNRHDMLKAVRQFGEKLQQQSAGVFYYSGHALQFHGQNYLLAAKTPMPTAEQLDQQSLSMARILDEMSLAENTTNILIIDACRDNPFVTSAKNPVKGLAKMAAPPGTLIAYATTPGSVAEDGKQRNSPYTRHLLSWLGTANLTVGQMFNRVRDGVILETNKRQVPSEVSYLRKDFYFAGKRNKKQLAAQETERLLQQLRDAEAKKRQQEKQQKYQQQLQTCLQHEQAMRLLDDKGQGAALPCYQTILQQFPQDSKALERLHSLALRYLTWTEAALRHTQWQRAETYLQGLQKINPKHVELPVLQAQLKSGQAQQAETQQIEALSIKLLGVDANTHKHVPVAYWETDKESLLLQPGQSFIYYLPLPRHNLLYSAMIEVDNLPTWLKFEAKHAYLYGQVPDEKQQMPIELRFSAHLEQQVSAPLFIAIKIDGNASQKRIKLKKNKLTEPLNPNVFSHNPDLFQEIVVRIFTQLGYWVVLTEDTKNTEGYYPVTSTETENIFYVSRPLLMPQQSADESPLYLHLSRQNPQHKVLMFRFNQQHQQLQQAGWLAWIKNPY</sequence>
<evidence type="ECO:0000256" key="1">
    <source>
        <dbReference type="ARBA" id="ARBA00010134"/>
    </source>
</evidence>
<evidence type="ECO:0000256" key="2">
    <source>
        <dbReference type="SAM" id="Coils"/>
    </source>
</evidence>
<dbReference type="InterPro" id="IPR052039">
    <property type="entry name" value="Caspase-related_regulators"/>
</dbReference>
<feature type="domain" description="Caspase family p20" evidence="4">
    <location>
        <begin position="34"/>
        <end position="161"/>
    </location>
</feature>
<dbReference type="PANTHER" id="PTHR22576:SF37">
    <property type="entry name" value="MUCOSA-ASSOCIATED LYMPHOID TISSUE LYMPHOMA TRANSLOCATION PROTEIN 1"/>
    <property type="match status" value="1"/>
</dbReference>
<dbReference type="SMART" id="SM00115">
    <property type="entry name" value="CASc"/>
    <property type="match status" value="1"/>
</dbReference>
<dbReference type="EMBL" id="FMSV02000511">
    <property type="protein sequence ID" value="SEH06922.1"/>
    <property type="molecule type" value="Genomic_DNA"/>
</dbReference>
<gene>
    <name evidence="5" type="ORF">MBHS_02788</name>
</gene>
<proteinExistence type="inferred from homology"/>
<evidence type="ECO:0000313" key="6">
    <source>
        <dbReference type="Proteomes" id="UP000236724"/>
    </source>
</evidence>
<keyword evidence="3" id="KW-0732">Signal</keyword>
<evidence type="ECO:0000259" key="4">
    <source>
        <dbReference type="PROSITE" id="PS50208"/>
    </source>
</evidence>
<feature type="chain" id="PRO_5014828739" evidence="3">
    <location>
        <begin position="23"/>
        <end position="630"/>
    </location>
</feature>
<dbReference type="RefSeq" id="WP_103920639.1">
    <property type="nucleotide sequence ID" value="NZ_FMSV02000511.1"/>
</dbReference>
<dbReference type="InterPro" id="IPR029030">
    <property type="entry name" value="Caspase-like_dom_sf"/>
</dbReference>
<dbReference type="InterPro" id="IPR001309">
    <property type="entry name" value="Pept_C14_p20"/>
</dbReference>
<dbReference type="GO" id="GO:0006508">
    <property type="term" value="P:proteolysis"/>
    <property type="evidence" value="ECO:0007669"/>
    <property type="project" value="InterPro"/>
</dbReference>
<keyword evidence="6" id="KW-1185">Reference proteome</keyword>
<evidence type="ECO:0000313" key="5">
    <source>
        <dbReference type="EMBL" id="SEH06922.1"/>
    </source>
</evidence>
<dbReference type="Proteomes" id="UP000236724">
    <property type="component" value="Unassembled WGS sequence"/>
</dbReference>
<dbReference type="GO" id="GO:0004197">
    <property type="term" value="F:cysteine-type endopeptidase activity"/>
    <property type="evidence" value="ECO:0007669"/>
    <property type="project" value="InterPro"/>
</dbReference>
<dbReference type="Pfam" id="PF00656">
    <property type="entry name" value="Peptidase_C14"/>
    <property type="match status" value="1"/>
</dbReference>